<keyword evidence="7" id="KW-1185">Reference proteome</keyword>
<dbReference type="Gene3D" id="3.40.605.10">
    <property type="entry name" value="Aldehyde Dehydrogenase, Chain A, domain 1"/>
    <property type="match status" value="1"/>
</dbReference>
<dbReference type="RefSeq" id="WP_035539572.1">
    <property type="nucleotide sequence ID" value="NZ_ARYL01000022.1"/>
</dbReference>
<dbReference type="InterPro" id="IPR015590">
    <property type="entry name" value="Aldehyde_DH_dom"/>
</dbReference>
<evidence type="ECO:0000313" key="6">
    <source>
        <dbReference type="EMBL" id="KDA01740.1"/>
    </source>
</evidence>
<reference evidence="6 7" key="1">
    <citation type="journal article" date="2014" name="Antonie Van Leeuwenhoek">
        <title>Hyphomonas beringensis sp. nov. and Hyphomonas chukchiensis sp. nov., isolated from surface seawater of the Bering Sea and Chukchi Sea.</title>
        <authorList>
            <person name="Li C."/>
            <person name="Lai Q."/>
            <person name="Li G."/>
            <person name="Dong C."/>
            <person name="Wang J."/>
            <person name="Liao Y."/>
            <person name="Shao Z."/>
        </authorList>
    </citation>
    <scope>NUCLEOTIDE SEQUENCE [LARGE SCALE GENOMIC DNA]</scope>
    <source>
        <strain evidence="6 7">SCH89</strain>
    </source>
</reference>
<keyword evidence="2 4" id="KW-0560">Oxidoreductase</keyword>
<dbReference type="PATRIC" id="fig|1280953.3.peg.2797"/>
<dbReference type="InterPro" id="IPR016163">
    <property type="entry name" value="Ald_DH_C"/>
</dbReference>
<dbReference type="OrthoDB" id="7168186at2"/>
<evidence type="ECO:0000313" key="7">
    <source>
        <dbReference type="Proteomes" id="UP000024942"/>
    </source>
</evidence>
<evidence type="ECO:0000256" key="2">
    <source>
        <dbReference type="ARBA" id="ARBA00023002"/>
    </source>
</evidence>
<feature type="domain" description="Aldehyde dehydrogenase" evidence="5">
    <location>
        <begin position="24"/>
        <end position="481"/>
    </location>
</feature>
<evidence type="ECO:0000256" key="1">
    <source>
        <dbReference type="ARBA" id="ARBA00009986"/>
    </source>
</evidence>
<dbReference type="InterPro" id="IPR029510">
    <property type="entry name" value="Ald_DH_CS_GLU"/>
</dbReference>
<dbReference type="FunFam" id="3.40.309.10:FF:000012">
    <property type="entry name" value="Betaine aldehyde dehydrogenase"/>
    <property type="match status" value="1"/>
</dbReference>
<gene>
    <name evidence="6" type="ORF">HOC_13918</name>
</gene>
<dbReference type="eggNOG" id="COG1012">
    <property type="taxonomic scope" value="Bacteria"/>
</dbReference>
<comment type="similarity">
    <text evidence="1 4">Belongs to the aldehyde dehydrogenase family.</text>
</comment>
<dbReference type="Gene3D" id="3.40.309.10">
    <property type="entry name" value="Aldehyde Dehydrogenase, Chain A, domain 2"/>
    <property type="match status" value="1"/>
</dbReference>
<dbReference type="FunFam" id="3.40.605.10:FF:000007">
    <property type="entry name" value="NAD/NADP-dependent betaine aldehyde dehydrogenase"/>
    <property type="match status" value="1"/>
</dbReference>
<comment type="caution">
    <text evidence="6">The sequence shown here is derived from an EMBL/GenBank/DDBJ whole genome shotgun (WGS) entry which is preliminary data.</text>
</comment>
<organism evidence="6 7">
    <name type="scientific">Hyphomonas oceanitis SCH89</name>
    <dbReference type="NCBI Taxonomy" id="1280953"/>
    <lineage>
        <taxon>Bacteria</taxon>
        <taxon>Pseudomonadati</taxon>
        <taxon>Pseudomonadota</taxon>
        <taxon>Alphaproteobacteria</taxon>
        <taxon>Hyphomonadales</taxon>
        <taxon>Hyphomonadaceae</taxon>
        <taxon>Hyphomonas</taxon>
    </lineage>
</organism>
<protein>
    <submittedName>
        <fullName evidence="6">Aldehyde dehydrogenase</fullName>
    </submittedName>
</protein>
<dbReference type="InterPro" id="IPR016161">
    <property type="entry name" value="Ald_DH/histidinol_DH"/>
</dbReference>
<dbReference type="PROSITE" id="PS00687">
    <property type="entry name" value="ALDEHYDE_DEHYDR_GLU"/>
    <property type="match status" value="1"/>
</dbReference>
<dbReference type="SUPFAM" id="SSF53720">
    <property type="entry name" value="ALDH-like"/>
    <property type="match status" value="1"/>
</dbReference>
<dbReference type="Pfam" id="PF00171">
    <property type="entry name" value="Aldedh"/>
    <property type="match status" value="1"/>
</dbReference>
<evidence type="ECO:0000256" key="3">
    <source>
        <dbReference type="PROSITE-ProRule" id="PRU10007"/>
    </source>
</evidence>
<dbReference type="GO" id="GO:0016620">
    <property type="term" value="F:oxidoreductase activity, acting on the aldehyde or oxo group of donors, NAD or NADP as acceptor"/>
    <property type="evidence" value="ECO:0007669"/>
    <property type="project" value="InterPro"/>
</dbReference>
<dbReference type="AlphaFoldDB" id="A0A059G569"/>
<sequence length="484" mass="51402">MAETTLPDVKIWIGHKGLSSGSGGTHAHLNPVTGEKQADIPLAGKAEVDQAVETAAEAFKTWRMTRPEQRRDILNKFAELIDQHKDEFAALAAKDGGTPLMGGMGMAMLSVQWTKYYAGWCDKLDGDLYSTYDTRGEFAYSVPEPLGVVGIIITWNGPLISLSMKVAPALAAGNCVVVKPAEITPFAPDLYARLAKKAGIPDGVLSIIPGGIEAGEALVTHPKIEKLSFTGGPIAARKIMAACAENIKPSVMELGGKSASLMFPDADIDAACARAIQWSIGVMAGQGCALPTRLLVHKDIYAEVCEKLVAIASQYKVGDPFEEGVTVGPVINRAACDRIVGMLDRAKAEKSGRILMGGNHCGGKLANGNFVEPTIIADVDPRSEIAQIEIFGPVLLVFKFETEDEAVALANDTEYGLAAYIQSNDIKRIHRVAERLKAGGVYVNGAVQINPHTPFGGLGLSGFGKEGGRAGIDEFLRYKTVAIA</sequence>
<evidence type="ECO:0000256" key="4">
    <source>
        <dbReference type="RuleBase" id="RU003345"/>
    </source>
</evidence>
<evidence type="ECO:0000259" key="5">
    <source>
        <dbReference type="Pfam" id="PF00171"/>
    </source>
</evidence>
<dbReference type="STRING" id="1280953.HOC_13918"/>
<proteinExistence type="inferred from homology"/>
<dbReference type="PANTHER" id="PTHR11699">
    <property type="entry name" value="ALDEHYDE DEHYDROGENASE-RELATED"/>
    <property type="match status" value="1"/>
</dbReference>
<feature type="active site" evidence="3">
    <location>
        <position position="253"/>
    </location>
</feature>
<dbReference type="InterPro" id="IPR016162">
    <property type="entry name" value="Ald_DH_N"/>
</dbReference>
<accession>A0A059G569</accession>
<dbReference type="Proteomes" id="UP000024942">
    <property type="component" value="Unassembled WGS sequence"/>
</dbReference>
<name>A0A059G569_9PROT</name>
<dbReference type="EMBL" id="ARYL01000022">
    <property type="protein sequence ID" value="KDA01740.1"/>
    <property type="molecule type" value="Genomic_DNA"/>
</dbReference>